<evidence type="ECO:0000256" key="1">
    <source>
        <dbReference type="SAM" id="MobiDB-lite"/>
    </source>
</evidence>
<accession>A0AAD7JJU4</accession>
<feature type="region of interest" description="Disordered" evidence="1">
    <location>
        <begin position="26"/>
        <end position="47"/>
    </location>
</feature>
<dbReference type="AlphaFoldDB" id="A0AAD7JJU4"/>
<comment type="caution">
    <text evidence="2">The sequence shown here is derived from an EMBL/GenBank/DDBJ whole genome shotgun (WGS) entry which is preliminary data.</text>
</comment>
<feature type="region of interest" description="Disordered" evidence="1">
    <location>
        <begin position="209"/>
        <end position="230"/>
    </location>
</feature>
<keyword evidence="3" id="KW-1185">Reference proteome</keyword>
<name>A0AAD7JJU4_9AGAR</name>
<dbReference type="EMBL" id="JARJLG010000033">
    <property type="protein sequence ID" value="KAJ7766349.1"/>
    <property type="molecule type" value="Genomic_DNA"/>
</dbReference>
<protein>
    <submittedName>
        <fullName evidence="2">Uncharacterized protein</fullName>
    </submittedName>
</protein>
<dbReference type="Proteomes" id="UP001215280">
    <property type="component" value="Unassembled WGS sequence"/>
</dbReference>
<gene>
    <name evidence="2" type="ORF">DFH07DRAFT_352172</name>
</gene>
<feature type="region of interest" description="Disordered" evidence="1">
    <location>
        <begin position="150"/>
        <end position="175"/>
    </location>
</feature>
<evidence type="ECO:0000313" key="3">
    <source>
        <dbReference type="Proteomes" id="UP001215280"/>
    </source>
</evidence>
<organism evidence="2 3">
    <name type="scientific">Mycena maculata</name>
    <dbReference type="NCBI Taxonomy" id="230809"/>
    <lineage>
        <taxon>Eukaryota</taxon>
        <taxon>Fungi</taxon>
        <taxon>Dikarya</taxon>
        <taxon>Basidiomycota</taxon>
        <taxon>Agaricomycotina</taxon>
        <taxon>Agaricomycetes</taxon>
        <taxon>Agaricomycetidae</taxon>
        <taxon>Agaricales</taxon>
        <taxon>Marasmiineae</taxon>
        <taxon>Mycenaceae</taxon>
        <taxon>Mycena</taxon>
    </lineage>
</organism>
<reference evidence="2" key="1">
    <citation type="submission" date="2023-03" db="EMBL/GenBank/DDBJ databases">
        <title>Massive genome expansion in bonnet fungi (Mycena s.s.) driven by repeated elements and novel gene families across ecological guilds.</title>
        <authorList>
            <consortium name="Lawrence Berkeley National Laboratory"/>
            <person name="Harder C.B."/>
            <person name="Miyauchi S."/>
            <person name="Viragh M."/>
            <person name="Kuo A."/>
            <person name="Thoen E."/>
            <person name="Andreopoulos B."/>
            <person name="Lu D."/>
            <person name="Skrede I."/>
            <person name="Drula E."/>
            <person name="Henrissat B."/>
            <person name="Morin E."/>
            <person name="Kohler A."/>
            <person name="Barry K."/>
            <person name="LaButti K."/>
            <person name="Morin E."/>
            <person name="Salamov A."/>
            <person name="Lipzen A."/>
            <person name="Mereny Z."/>
            <person name="Hegedus B."/>
            <person name="Baldrian P."/>
            <person name="Stursova M."/>
            <person name="Weitz H."/>
            <person name="Taylor A."/>
            <person name="Grigoriev I.V."/>
            <person name="Nagy L.G."/>
            <person name="Martin F."/>
            <person name="Kauserud H."/>
        </authorList>
    </citation>
    <scope>NUCLEOTIDE SEQUENCE</scope>
    <source>
        <strain evidence="2">CBHHK188m</strain>
    </source>
</reference>
<feature type="compositionally biased region" description="Polar residues" evidence="1">
    <location>
        <begin position="216"/>
        <end position="230"/>
    </location>
</feature>
<proteinExistence type="predicted"/>
<feature type="compositionally biased region" description="Basic and acidic residues" evidence="1">
    <location>
        <begin position="162"/>
        <end position="175"/>
    </location>
</feature>
<evidence type="ECO:0000313" key="2">
    <source>
        <dbReference type="EMBL" id="KAJ7766349.1"/>
    </source>
</evidence>
<sequence length="230" mass="25073">MGCYELTVCVVDLDKATYLAGTSPTKLNVSPHSGHTGRDPGRKHIGRKRTRLWRPDWAPSSFPNPFLAPETLAEAILALCDGDDSEDMQVSPFQPMLVKDHYINVLIDAIGPTAPTGPPTARAHAEMLDGAEQPHDLRRAPDVLRLYTVGGGPAPRLRRNRHPSDDLHGPRDVGDGPDICHRIANTTDSPSSTAPVVVPHIKRHLVYPPALPDKSPCNSFKTGSRPSRRC</sequence>